<feature type="region of interest" description="Disordered" evidence="2">
    <location>
        <begin position="584"/>
        <end position="617"/>
    </location>
</feature>
<dbReference type="AlphaFoldDB" id="A0A0J9TE81"/>
<dbReference type="Proteomes" id="UP000053776">
    <property type="component" value="Unassembled WGS sequence"/>
</dbReference>
<dbReference type="EMBL" id="KQ235059">
    <property type="protein sequence ID" value="KMZ92982.1"/>
    <property type="molecule type" value="Genomic_DNA"/>
</dbReference>
<evidence type="ECO:0000256" key="1">
    <source>
        <dbReference type="SAM" id="Coils"/>
    </source>
</evidence>
<feature type="region of interest" description="Disordered" evidence="2">
    <location>
        <begin position="324"/>
        <end position="343"/>
    </location>
</feature>
<keyword evidence="1" id="KW-0175">Coiled coil</keyword>
<evidence type="ECO:0000313" key="4">
    <source>
        <dbReference type="Proteomes" id="UP000053776"/>
    </source>
</evidence>
<organism evidence="3 4">
    <name type="scientific">Plasmodium vivax Mauritania I</name>
    <dbReference type="NCBI Taxonomy" id="1035515"/>
    <lineage>
        <taxon>Eukaryota</taxon>
        <taxon>Sar</taxon>
        <taxon>Alveolata</taxon>
        <taxon>Apicomplexa</taxon>
        <taxon>Aconoidasida</taxon>
        <taxon>Haemosporida</taxon>
        <taxon>Plasmodiidae</taxon>
        <taxon>Plasmodium</taxon>
        <taxon>Plasmodium (Plasmodium)</taxon>
    </lineage>
</organism>
<feature type="compositionally biased region" description="Basic and acidic residues" evidence="2">
    <location>
        <begin position="324"/>
        <end position="338"/>
    </location>
</feature>
<feature type="coiled-coil region" evidence="1">
    <location>
        <begin position="36"/>
        <end position="63"/>
    </location>
</feature>
<feature type="region of interest" description="Disordered" evidence="2">
    <location>
        <begin position="413"/>
        <end position="440"/>
    </location>
</feature>
<evidence type="ECO:0000313" key="3">
    <source>
        <dbReference type="EMBL" id="KMZ92982.1"/>
    </source>
</evidence>
<gene>
    <name evidence="3" type="ORF">PVMG_04694</name>
</gene>
<dbReference type="OrthoDB" id="377068at2759"/>
<name>A0A0J9TE81_PLAVI</name>
<evidence type="ECO:0000256" key="2">
    <source>
        <dbReference type="SAM" id="MobiDB-lite"/>
    </source>
</evidence>
<feature type="compositionally biased region" description="Polar residues" evidence="2">
    <location>
        <begin position="413"/>
        <end position="425"/>
    </location>
</feature>
<reference evidence="3 4" key="1">
    <citation type="submission" date="2011-08" db="EMBL/GenBank/DDBJ databases">
        <title>The Genome Sequence of Plasmodium vivax Mauritania I.</title>
        <authorList>
            <consortium name="The Broad Institute Genome Sequencing Platform"/>
            <consortium name="The Broad Institute Genome Sequencing Center for Infectious Disease"/>
            <person name="Neafsey D."/>
            <person name="Carlton J."/>
            <person name="Barnwell J."/>
            <person name="Collins W."/>
            <person name="Escalante A."/>
            <person name="Mullikin J."/>
            <person name="Saul A."/>
            <person name="Guigo R."/>
            <person name="Camara F."/>
            <person name="Young S.K."/>
            <person name="Zeng Q."/>
            <person name="Gargeya S."/>
            <person name="Fitzgerald M."/>
            <person name="Haas B."/>
            <person name="Abouelleil A."/>
            <person name="Alvarado L."/>
            <person name="Arachchi H.M."/>
            <person name="Berlin A."/>
            <person name="Brown A."/>
            <person name="Chapman S.B."/>
            <person name="Chen Z."/>
            <person name="Dunbar C."/>
            <person name="Freedman E."/>
            <person name="Gearin G."/>
            <person name="Gellesch M."/>
            <person name="Goldberg J."/>
            <person name="Griggs A."/>
            <person name="Gujja S."/>
            <person name="Heiman D."/>
            <person name="Howarth C."/>
            <person name="Larson L."/>
            <person name="Lui A."/>
            <person name="MacDonald P.J.P."/>
            <person name="Montmayeur A."/>
            <person name="Murphy C."/>
            <person name="Neiman D."/>
            <person name="Pearson M."/>
            <person name="Priest M."/>
            <person name="Roberts A."/>
            <person name="Saif S."/>
            <person name="Shea T."/>
            <person name="Shenoy N."/>
            <person name="Sisk P."/>
            <person name="Stolte C."/>
            <person name="Sykes S."/>
            <person name="Wortman J."/>
            <person name="Nusbaum C."/>
            <person name="Birren B."/>
        </authorList>
    </citation>
    <scope>NUCLEOTIDE SEQUENCE [LARGE SCALE GENOMIC DNA]</scope>
    <source>
        <strain evidence="3 4">Mauritania I</strain>
    </source>
</reference>
<accession>A0A0J9TE81</accession>
<proteinExistence type="predicted"/>
<sequence length="704" mass="79775">MYLEKEDNYIIDKNRIDSVNKYIYTKFPTFDLHKKVKNYNNRISELMIENEKLKKYKSNLEKRIIRGNENFEVNFMKYELAISNALRIGYSCIFLCNTLNKIIDRYKIAVLRELLRRRDQFKNNLIKSYMNKNSYDKLFINSMVMKIEGVYERNRHFVTTVLVILVKNKLRDIFKLFVCNVLGIPTGGVYTFRGLSSGRENSNRVTSSRRGDGRYMELTTDERIKYTSGFIKLMDVLKSRVYGTVRVCFISLKRHNDEYDLYARGVWRSFPLSKRERTQFATNEGEAKKGEVQNCVRDKGNSRNGELFRGYAFLVGQKLIARGDTRDDDDRSNIECDRSSSSSYLPHPSDVYNYLYYQELLKIKDKLSARLMDDENGDLVNYKFMERNGEVYCLRGNGKDGGSSVGDATNRSSVIGNMPTQSWLPQSGGRPRTRENEMASRLDDQVGRVPTDPNVGFREREGGDVHRGRVVSFALSDRGGNPTVGSSFYEQKKRVGFNLRGRANYAGSEGLRGYAADGRFAANGGYAANGDYAADGDYTGAAARSEPYDVYEVENCTGEGNAKTLVPLSDMENNFRGIMSQVSEDNENAPEGEAGEEEDVDDVDDVDDAGEAGEASEEYMARELCETYSGSRNLCEQSIANITDGLSRIQEENFLCLVGEGPPDVLEVNARGQYYFGEDGGYGVGDEEGWTWGAPRKVLCAIRK</sequence>
<protein>
    <submittedName>
        <fullName evidence="3">Uncharacterized protein</fullName>
    </submittedName>
</protein>